<organism evidence="2 3">
    <name type="scientific">Nosema granulosis</name>
    <dbReference type="NCBI Taxonomy" id="83296"/>
    <lineage>
        <taxon>Eukaryota</taxon>
        <taxon>Fungi</taxon>
        <taxon>Fungi incertae sedis</taxon>
        <taxon>Microsporidia</taxon>
        <taxon>Nosematidae</taxon>
        <taxon>Nosema</taxon>
    </lineage>
</organism>
<dbReference type="PANTHER" id="PTHR12097">
    <property type="entry name" value="SPLICING FACTOR 3B, SUBUNIT 1-RELATED"/>
    <property type="match status" value="1"/>
</dbReference>
<dbReference type="GO" id="GO:0000245">
    <property type="term" value="P:spliceosomal complex assembly"/>
    <property type="evidence" value="ECO:0007669"/>
    <property type="project" value="InterPro"/>
</dbReference>
<evidence type="ECO:0000313" key="2">
    <source>
        <dbReference type="EMBL" id="KAF9762952.1"/>
    </source>
</evidence>
<accession>A0A9P6H0U4</accession>
<dbReference type="AlphaFoldDB" id="A0A9P6H0U4"/>
<dbReference type="GO" id="GO:0003729">
    <property type="term" value="F:mRNA binding"/>
    <property type="evidence" value="ECO:0007669"/>
    <property type="project" value="InterPro"/>
</dbReference>
<dbReference type="Proteomes" id="UP000740883">
    <property type="component" value="Unassembled WGS sequence"/>
</dbReference>
<dbReference type="InterPro" id="IPR016024">
    <property type="entry name" value="ARM-type_fold"/>
</dbReference>
<comment type="caution">
    <text evidence="2">The sequence shown here is derived from an EMBL/GenBank/DDBJ whole genome shotgun (WGS) entry which is preliminary data.</text>
</comment>
<keyword evidence="3" id="KW-1185">Reference proteome</keyword>
<evidence type="ECO:0000313" key="3">
    <source>
        <dbReference type="Proteomes" id="UP000740883"/>
    </source>
</evidence>
<reference evidence="2 3" key="1">
    <citation type="journal article" date="2020" name="Genome Biol. Evol.">
        <title>Comparative genomics of strictly vertically transmitted, feminizing microsporidia endosymbionts of amphipod crustaceans.</title>
        <authorList>
            <person name="Cormier A."/>
            <person name="Chebbi M.A."/>
            <person name="Giraud I."/>
            <person name="Wattier R."/>
            <person name="Teixeira M."/>
            <person name="Gilbert C."/>
            <person name="Rigaud T."/>
            <person name="Cordaux R."/>
        </authorList>
    </citation>
    <scope>NUCLEOTIDE SEQUENCE [LARGE SCALE GENOMIC DNA]</scope>
    <source>
        <strain evidence="2 3">Ou3-Ou53</strain>
    </source>
</reference>
<evidence type="ECO:0000256" key="1">
    <source>
        <dbReference type="SAM" id="Coils"/>
    </source>
</evidence>
<gene>
    <name evidence="2" type="primary">prp10</name>
    <name evidence="2" type="ORF">NGRA_1632</name>
</gene>
<dbReference type="EMBL" id="SBJO01000117">
    <property type="protein sequence ID" value="KAF9762952.1"/>
    <property type="molecule type" value="Genomic_DNA"/>
</dbReference>
<feature type="coiled-coil region" evidence="1">
    <location>
        <begin position="246"/>
        <end position="273"/>
    </location>
</feature>
<dbReference type="InterPro" id="IPR038737">
    <property type="entry name" value="SF3b_su1-like"/>
</dbReference>
<dbReference type="OrthoDB" id="2196406at2759"/>
<protein>
    <submittedName>
        <fullName evidence="2">U2 snRNP component prp10</fullName>
    </submittedName>
</protein>
<dbReference type="SUPFAM" id="SSF48371">
    <property type="entry name" value="ARM repeat"/>
    <property type="match status" value="1"/>
</dbReference>
<proteinExistence type="predicted"/>
<keyword evidence="1" id="KW-0175">Coiled coil</keyword>
<name>A0A9P6H0U4_9MICR</name>
<sequence length="892" mass="104590">MSNKKDIPDKKKLFDFEDSEVGIRSVSLLKDYNIAIPTSKWEITPRTATQSKKLKWDQTPFGVIKIESEKYEDGKIKSENGFQEDQKTCDFLLNKTLTMEEINMILPREGYTVYNVWDNEEIEEIDFKLFNDEEKVFFSPLNESDSEDVKRIYKGLYILKRGKAKRVLKIFKGCADKKLALEKIILFCFTFDLSVREKEIILKSINTILEYESGFYTREIFYILSKFSNEETLEEECRLIFSQIFERGYEDFKQTLENEMRESEKETRDLISKLLAIGVYHFGFKKFIPWFKNVAMYGKSKEKMIVLNSLIVVVKKLGIVLRVWGADLLNMVEFCMVGSVNYIKTNVGYLLCLLIEKGIIDNTLDLLKRILKMHLVPGINIYNQHFLPEKKEVFGAVSNAKCPKTWLKSLSYFSQHCSDIILDLIKRYDLIDKSTLKLINNILKNESSEQTELFICENLDVFFVEDNFKNLLFCFKKCSNSEALRSKVAGYLLDSKRSNLVVEVISSLKNPFYLNEEFYENLYIALKNTEIKRPTSLRWIFRTRENVSMLKDLFLSQTRSLEKRLYGFYYLSELIDSLDLETACRLANVVWEGVENLSGEVLSSTLNFLRKIYRRKPFKSFDEIVYLCSMKLKKEERHIKKAVVKFLLTVIKGNVEGARNFNKIEYIRICYEVTDMLVVSGKTSRQSGIELMVEISKNVNVQDVVDILLIKLYKEDNYRGIIEALSHISSHFGFFYVLPKLIFEYQNCQFPVKLRILKLIREFIKFENGCEDKYLQVVIALVEDSVLDREIEMRKAGLKLVCALAGDSKIDTKVIVHLLNVIWFCVLDERNDLFKECWKGFIKTLRGDILMKYLLQGLYHPSKKVKRRYRELFNILRQKCILSECLPNLTKM</sequence>